<keyword evidence="1" id="KW-0489">Methyltransferase</keyword>
<dbReference type="Gene3D" id="3.40.50.150">
    <property type="entry name" value="Vaccinia Virus protein VP39"/>
    <property type="match status" value="1"/>
</dbReference>
<dbReference type="Proteomes" id="UP000502248">
    <property type="component" value="Chromosome"/>
</dbReference>
<evidence type="ECO:0000313" key="2">
    <source>
        <dbReference type="Proteomes" id="UP000502248"/>
    </source>
</evidence>
<keyword evidence="1" id="KW-0808">Transferase</keyword>
<protein>
    <submittedName>
        <fullName evidence="1">Class I SAM-dependent methyltransferase</fullName>
    </submittedName>
</protein>
<dbReference type="GO" id="GO:0008168">
    <property type="term" value="F:methyltransferase activity"/>
    <property type="evidence" value="ECO:0007669"/>
    <property type="project" value="UniProtKB-KW"/>
</dbReference>
<proteinExistence type="predicted"/>
<dbReference type="SUPFAM" id="SSF53335">
    <property type="entry name" value="S-adenosyl-L-methionine-dependent methyltransferases"/>
    <property type="match status" value="1"/>
</dbReference>
<accession>A0A7Z2VLG5</accession>
<dbReference type="AlphaFoldDB" id="A0A7Z2VLG5"/>
<keyword evidence="2" id="KW-1185">Reference proteome</keyword>
<sequence length="199" mass="21609">MSVILRDTFFKIFGDGHFQGDAPIFVGHDVEALIAFSRTFHIETFIEIGIQRGETARCILGNSPSIRNYIGIDIAPTALTNLPIQQGEIPIVAGELVHHDPRVSLIVTPNGSRDLTALDLPKADLIFIDGDHSFNGVILDTILARQTVKKGGIICWHDFGNPLVPSVSAAINSMNNAEGDHICLIDGGTLCFQFYGEGR</sequence>
<organism evidence="1 2">
    <name type="scientific">Cohnella herbarum</name>
    <dbReference type="NCBI Taxonomy" id="2728023"/>
    <lineage>
        <taxon>Bacteria</taxon>
        <taxon>Bacillati</taxon>
        <taxon>Bacillota</taxon>
        <taxon>Bacilli</taxon>
        <taxon>Bacillales</taxon>
        <taxon>Paenibacillaceae</taxon>
        <taxon>Cohnella</taxon>
    </lineage>
</organism>
<dbReference type="RefSeq" id="WP_169281402.1">
    <property type="nucleotide sequence ID" value="NZ_CP051680.1"/>
</dbReference>
<gene>
    <name evidence="1" type="ORF">HH215_19470</name>
</gene>
<dbReference type="EMBL" id="CP051680">
    <property type="protein sequence ID" value="QJD85135.1"/>
    <property type="molecule type" value="Genomic_DNA"/>
</dbReference>
<dbReference type="InterPro" id="IPR029063">
    <property type="entry name" value="SAM-dependent_MTases_sf"/>
</dbReference>
<dbReference type="GO" id="GO:0032259">
    <property type="term" value="P:methylation"/>
    <property type="evidence" value="ECO:0007669"/>
    <property type="project" value="UniProtKB-KW"/>
</dbReference>
<name>A0A7Z2VLG5_9BACL</name>
<reference evidence="1 2" key="1">
    <citation type="submission" date="2020-04" db="EMBL/GenBank/DDBJ databases">
        <title>Genome sequencing of novel species.</title>
        <authorList>
            <person name="Heo J."/>
            <person name="Kim S.-J."/>
            <person name="Kim J.-S."/>
            <person name="Hong S.-B."/>
            <person name="Kwon S.-W."/>
        </authorList>
    </citation>
    <scope>NUCLEOTIDE SEQUENCE [LARGE SCALE GENOMIC DNA]</scope>
    <source>
        <strain evidence="1 2">MFER-1</strain>
    </source>
</reference>
<dbReference type="KEGG" id="cheb:HH215_19470"/>
<evidence type="ECO:0000313" key="1">
    <source>
        <dbReference type="EMBL" id="QJD85135.1"/>
    </source>
</evidence>
<dbReference type="Pfam" id="PF13578">
    <property type="entry name" value="Methyltransf_24"/>
    <property type="match status" value="1"/>
</dbReference>